<dbReference type="CDD" id="cd04301">
    <property type="entry name" value="NAT_SF"/>
    <property type="match status" value="1"/>
</dbReference>
<evidence type="ECO:0000256" key="2">
    <source>
        <dbReference type="ARBA" id="ARBA00023315"/>
    </source>
</evidence>
<dbReference type="AlphaFoldDB" id="A0A1A7BHZ3"/>
<organism evidence="4 5">
    <name type="scientific">Erythrobacter dokdonensis DSW-74</name>
    <dbReference type="NCBI Taxonomy" id="1300349"/>
    <lineage>
        <taxon>Bacteria</taxon>
        <taxon>Pseudomonadati</taxon>
        <taxon>Pseudomonadota</taxon>
        <taxon>Alphaproteobacteria</taxon>
        <taxon>Sphingomonadales</taxon>
        <taxon>Erythrobacteraceae</taxon>
        <taxon>Erythrobacter/Porphyrobacter group</taxon>
        <taxon>Erythrobacter</taxon>
    </lineage>
</organism>
<gene>
    <name evidence="4" type="ORF">I603_1465</name>
</gene>
<proteinExistence type="predicted"/>
<dbReference type="InterPro" id="IPR000182">
    <property type="entry name" value="GNAT_dom"/>
</dbReference>
<evidence type="ECO:0000313" key="4">
    <source>
        <dbReference type="EMBL" id="OBV11057.1"/>
    </source>
</evidence>
<keyword evidence="2" id="KW-0012">Acyltransferase</keyword>
<dbReference type="EMBL" id="LZYB01000003">
    <property type="protein sequence ID" value="OBV11057.1"/>
    <property type="molecule type" value="Genomic_DNA"/>
</dbReference>
<keyword evidence="1 4" id="KW-0808">Transferase</keyword>
<name>A0A1A7BHZ3_9SPHN</name>
<protein>
    <submittedName>
        <fullName evidence="4">GCN5-related N-acetyltransferase</fullName>
    </submittedName>
</protein>
<dbReference type="PROSITE" id="PS51186">
    <property type="entry name" value="GNAT"/>
    <property type="match status" value="1"/>
</dbReference>
<evidence type="ECO:0000259" key="3">
    <source>
        <dbReference type="PROSITE" id="PS51186"/>
    </source>
</evidence>
<dbReference type="PATRIC" id="fig|1300349.4.peg.1464"/>
<evidence type="ECO:0000256" key="1">
    <source>
        <dbReference type="ARBA" id="ARBA00022679"/>
    </source>
</evidence>
<dbReference type="STRING" id="1300349.I603_1465"/>
<reference evidence="4 5" key="1">
    <citation type="submission" date="2016-06" db="EMBL/GenBank/DDBJ databases">
        <title>Genome sequence of Porphyrobacter dokdonensis DSW-74.</title>
        <authorList>
            <person name="Kim J.F."/>
            <person name="Song J.Y."/>
        </authorList>
    </citation>
    <scope>NUCLEOTIDE SEQUENCE [LARGE SCALE GENOMIC DNA]</scope>
    <source>
        <strain evidence="4 5">DSW-74</strain>
    </source>
</reference>
<feature type="domain" description="N-acetyltransferase" evidence="3">
    <location>
        <begin position="4"/>
        <end position="148"/>
    </location>
</feature>
<sequence length="170" mass="18365">MTDITIREERPGDEAAIHDMVRRAFIGHAYSDGDEQDVIDRLRDDGDLLLSLVAEADGAIIGQITYSPALLENGEEGWVVLGPVAVDPAHQGKGLGRKLIEAGEAVMRTRGVKGITVLGDPELYAHFGFAQNTPMWLAGELGWAFQVKSLGPAIPATEQRYVRAFDPPAS</sequence>
<dbReference type="Gene3D" id="3.40.630.30">
    <property type="match status" value="1"/>
</dbReference>
<accession>A0A1A7BHZ3</accession>
<dbReference type="RefSeq" id="WP_068863592.1">
    <property type="nucleotide sequence ID" value="NZ_LZYB01000003.1"/>
</dbReference>
<dbReference type="SUPFAM" id="SSF55729">
    <property type="entry name" value="Acyl-CoA N-acyltransferases (Nat)"/>
    <property type="match status" value="1"/>
</dbReference>
<dbReference type="InterPro" id="IPR016181">
    <property type="entry name" value="Acyl_CoA_acyltransferase"/>
</dbReference>
<keyword evidence="5" id="KW-1185">Reference proteome</keyword>
<dbReference type="GO" id="GO:0016747">
    <property type="term" value="F:acyltransferase activity, transferring groups other than amino-acyl groups"/>
    <property type="evidence" value="ECO:0007669"/>
    <property type="project" value="InterPro"/>
</dbReference>
<dbReference type="Pfam" id="PF00583">
    <property type="entry name" value="Acetyltransf_1"/>
    <property type="match status" value="1"/>
</dbReference>
<comment type="caution">
    <text evidence="4">The sequence shown here is derived from an EMBL/GenBank/DDBJ whole genome shotgun (WGS) entry which is preliminary data.</text>
</comment>
<evidence type="ECO:0000313" key="5">
    <source>
        <dbReference type="Proteomes" id="UP000092484"/>
    </source>
</evidence>
<dbReference type="PANTHER" id="PTHR43072">
    <property type="entry name" value="N-ACETYLTRANSFERASE"/>
    <property type="match status" value="1"/>
</dbReference>
<dbReference type="PANTHER" id="PTHR43072:SF51">
    <property type="entry name" value="ABC SUPERFAMILY TRANSPORT PROTEIN"/>
    <property type="match status" value="1"/>
</dbReference>
<dbReference type="Proteomes" id="UP000092484">
    <property type="component" value="Unassembled WGS sequence"/>
</dbReference>